<dbReference type="InterPro" id="IPR025886">
    <property type="entry name" value="PP2-like"/>
</dbReference>
<keyword evidence="4" id="KW-1185">Reference proteome</keyword>
<evidence type="ECO:0000256" key="1">
    <source>
        <dbReference type="SAM" id="MobiDB-lite"/>
    </source>
</evidence>
<dbReference type="Proteomes" id="UP000215914">
    <property type="component" value="Chromosome 12"/>
</dbReference>
<accession>A0A251T7E1</accession>
<dbReference type="GO" id="GO:0030246">
    <property type="term" value="F:carbohydrate binding"/>
    <property type="evidence" value="ECO:0007669"/>
    <property type="project" value="InterPro"/>
</dbReference>
<dbReference type="PANTHER" id="PTHR48478:SF1">
    <property type="entry name" value="LECTIN-LIKE"/>
    <property type="match status" value="1"/>
</dbReference>
<dbReference type="InterPro" id="IPR052147">
    <property type="entry name" value="PP2-like/Lectin"/>
</dbReference>
<feature type="region of interest" description="Disordered" evidence="1">
    <location>
        <begin position="1"/>
        <end position="28"/>
    </location>
</feature>
<dbReference type="Gramene" id="mRNA:HanXRQr2_Chr12g0557401">
    <property type="protein sequence ID" value="mRNA:HanXRQr2_Chr12g0557401"/>
    <property type="gene ID" value="HanXRQr2_Chr12g0557401"/>
</dbReference>
<dbReference type="Pfam" id="PF14299">
    <property type="entry name" value="PP2"/>
    <property type="match status" value="1"/>
</dbReference>
<dbReference type="FunCoup" id="A0A251T7E1">
    <property type="interactions" value="1739"/>
</dbReference>
<name>A0A251T7E1_HELAN</name>
<dbReference type="AlphaFoldDB" id="A0A251T7E1"/>
<dbReference type="OrthoDB" id="533833at2759"/>
<reference evidence="2 4" key="1">
    <citation type="journal article" date="2017" name="Nature">
        <title>The sunflower genome provides insights into oil metabolism, flowering and Asterid evolution.</title>
        <authorList>
            <person name="Badouin H."/>
            <person name="Gouzy J."/>
            <person name="Grassa C.J."/>
            <person name="Murat F."/>
            <person name="Staton S.E."/>
            <person name="Cottret L."/>
            <person name="Lelandais-Briere C."/>
            <person name="Owens G.L."/>
            <person name="Carrere S."/>
            <person name="Mayjonade B."/>
            <person name="Legrand L."/>
            <person name="Gill N."/>
            <person name="Kane N.C."/>
            <person name="Bowers J.E."/>
            <person name="Hubner S."/>
            <person name="Bellec A."/>
            <person name="Berard A."/>
            <person name="Berges H."/>
            <person name="Blanchet N."/>
            <person name="Boniface M.C."/>
            <person name="Brunel D."/>
            <person name="Catrice O."/>
            <person name="Chaidir N."/>
            <person name="Claudel C."/>
            <person name="Donnadieu C."/>
            <person name="Faraut T."/>
            <person name="Fievet G."/>
            <person name="Helmstetter N."/>
            <person name="King M."/>
            <person name="Knapp S.J."/>
            <person name="Lai Z."/>
            <person name="Le Paslier M.C."/>
            <person name="Lippi Y."/>
            <person name="Lorenzon L."/>
            <person name="Mandel J.R."/>
            <person name="Marage G."/>
            <person name="Marchand G."/>
            <person name="Marquand E."/>
            <person name="Bret-Mestries E."/>
            <person name="Morien E."/>
            <person name="Nambeesan S."/>
            <person name="Nguyen T."/>
            <person name="Pegot-Espagnet P."/>
            <person name="Pouilly N."/>
            <person name="Raftis F."/>
            <person name="Sallet E."/>
            <person name="Schiex T."/>
            <person name="Thomas J."/>
            <person name="Vandecasteele C."/>
            <person name="Vares D."/>
            <person name="Vear F."/>
            <person name="Vautrin S."/>
            <person name="Crespi M."/>
            <person name="Mangin B."/>
            <person name="Burke J.M."/>
            <person name="Salse J."/>
            <person name="Munos S."/>
            <person name="Vincourt P."/>
            <person name="Rieseberg L.H."/>
            <person name="Langlade N.B."/>
        </authorList>
    </citation>
    <scope>NUCLEOTIDE SEQUENCE [LARGE SCALE GENOMIC DNA]</scope>
    <source>
        <strain evidence="4">cv. SF193</strain>
        <tissue evidence="2">Leaves</tissue>
    </source>
</reference>
<reference evidence="2" key="3">
    <citation type="submission" date="2020-06" db="EMBL/GenBank/DDBJ databases">
        <title>Helianthus annuus Genome sequencing and assembly Release 2.</title>
        <authorList>
            <person name="Gouzy J."/>
            <person name="Langlade N."/>
            <person name="Munos S."/>
        </authorList>
    </citation>
    <scope>NUCLEOTIDE SEQUENCE</scope>
    <source>
        <tissue evidence="2">Leaves</tissue>
    </source>
</reference>
<feature type="compositionally biased region" description="Polar residues" evidence="1">
    <location>
        <begin position="1"/>
        <end position="18"/>
    </location>
</feature>
<organism evidence="3 4">
    <name type="scientific">Helianthus annuus</name>
    <name type="common">Common sunflower</name>
    <dbReference type="NCBI Taxonomy" id="4232"/>
    <lineage>
        <taxon>Eukaryota</taxon>
        <taxon>Viridiplantae</taxon>
        <taxon>Streptophyta</taxon>
        <taxon>Embryophyta</taxon>
        <taxon>Tracheophyta</taxon>
        <taxon>Spermatophyta</taxon>
        <taxon>Magnoliopsida</taxon>
        <taxon>eudicotyledons</taxon>
        <taxon>Gunneridae</taxon>
        <taxon>Pentapetalae</taxon>
        <taxon>asterids</taxon>
        <taxon>campanulids</taxon>
        <taxon>Asterales</taxon>
        <taxon>Asteraceae</taxon>
        <taxon>Asteroideae</taxon>
        <taxon>Heliantheae alliance</taxon>
        <taxon>Heliantheae</taxon>
        <taxon>Helianthus</taxon>
    </lineage>
</organism>
<dbReference type="OMA" id="EIYIHEY"/>
<proteinExistence type="predicted"/>
<reference evidence="3" key="2">
    <citation type="submission" date="2017-02" db="EMBL/GenBank/DDBJ databases">
        <title>Sunflower complete genome.</title>
        <authorList>
            <person name="Langlade N."/>
            <person name="Munos S."/>
        </authorList>
    </citation>
    <scope>NUCLEOTIDE SEQUENCE [LARGE SCALE GENOMIC DNA]</scope>
    <source>
        <tissue evidence="3">Leaves</tissue>
    </source>
</reference>
<dbReference type="InParanoid" id="A0A251T7E1"/>
<sequence length="228" mass="25958">MGSGFSQQADTQQQSEGSPTHHDTKTAGITRLPHDCHAILKDADTAINMSSMDPLYAGLFLSKKRKKYWVDKASHGNCFLVYARDLSITWGEDNRYWCWPCIKETSEEVVDGAEMIDVCWLEIHGKLEISKLTPGIKYEVVFVVMLKDPAYGWEVPVNVRLILPDGNKQQHKENLMEKPRSTWVEIPVGEFMVQPKKEGFVEFSLYEYEGGAWKRGLLIKGAAIRPKH</sequence>
<evidence type="ECO:0000313" key="3">
    <source>
        <dbReference type="EMBL" id="OTG05851.1"/>
    </source>
</evidence>
<gene>
    <name evidence="3" type="primary">ATPP2-A1</name>
    <name evidence="3" type="ORF">HannXRQ_Chr12g0378211</name>
    <name evidence="2" type="ORF">HanXRQr2_Chr12g0557401</name>
</gene>
<dbReference type="STRING" id="4232.A0A251T7E1"/>
<dbReference type="PANTHER" id="PTHR48478">
    <property type="entry name" value="LECTIN-LIKE"/>
    <property type="match status" value="1"/>
</dbReference>
<dbReference type="EMBL" id="MNCJ02000327">
    <property type="protein sequence ID" value="KAF5779269.1"/>
    <property type="molecule type" value="Genomic_DNA"/>
</dbReference>
<dbReference type="EMBL" id="CM007901">
    <property type="protein sequence ID" value="OTG05851.1"/>
    <property type="molecule type" value="Genomic_DNA"/>
</dbReference>
<protein>
    <submittedName>
        <fullName evidence="2 3">Phloem protein</fullName>
    </submittedName>
</protein>
<evidence type="ECO:0000313" key="2">
    <source>
        <dbReference type="EMBL" id="KAF5779269.1"/>
    </source>
</evidence>
<evidence type="ECO:0000313" key="4">
    <source>
        <dbReference type="Proteomes" id="UP000215914"/>
    </source>
</evidence>